<dbReference type="PANTHER" id="PTHR11999:SF70">
    <property type="entry name" value="MIP05841P"/>
    <property type="match status" value="1"/>
</dbReference>
<keyword evidence="5" id="KW-0456">Lyase</keyword>
<dbReference type="Pfam" id="PF00282">
    <property type="entry name" value="Pyridoxal_deC"/>
    <property type="match status" value="1"/>
</dbReference>
<evidence type="ECO:0000256" key="4">
    <source>
        <dbReference type="ARBA" id="ARBA00022898"/>
    </source>
</evidence>
<dbReference type="GO" id="GO:0016831">
    <property type="term" value="F:carboxy-lyase activity"/>
    <property type="evidence" value="ECO:0007669"/>
    <property type="project" value="UniProtKB-KW"/>
</dbReference>
<protein>
    <recommendedName>
        <fullName evidence="7">Aspartate aminotransferase family protein</fullName>
    </recommendedName>
</protein>
<dbReference type="PANTHER" id="PTHR11999">
    <property type="entry name" value="GROUP II PYRIDOXAL-5-PHOSPHATE DECARBOXYLASE"/>
    <property type="match status" value="1"/>
</dbReference>
<evidence type="ECO:0008006" key="7">
    <source>
        <dbReference type="Google" id="ProtNLM"/>
    </source>
</evidence>
<dbReference type="InterPro" id="IPR010977">
    <property type="entry name" value="Aromatic_deC"/>
</dbReference>
<dbReference type="Gene3D" id="3.90.1150.10">
    <property type="entry name" value="Aspartate Aminotransferase, domain 1"/>
    <property type="match status" value="1"/>
</dbReference>
<feature type="non-terminal residue" evidence="6">
    <location>
        <position position="1"/>
    </location>
</feature>
<evidence type="ECO:0000313" key="6">
    <source>
        <dbReference type="EMBL" id="SUZ79294.1"/>
    </source>
</evidence>
<accession>A0A381QK63</accession>
<proteinExistence type="inferred from homology"/>
<dbReference type="InterPro" id="IPR015422">
    <property type="entry name" value="PyrdxlP-dep_Trfase_small"/>
</dbReference>
<dbReference type="EMBL" id="UINC01001382">
    <property type="protein sequence ID" value="SUZ79294.1"/>
    <property type="molecule type" value="Genomic_DNA"/>
</dbReference>
<evidence type="ECO:0000256" key="3">
    <source>
        <dbReference type="ARBA" id="ARBA00022793"/>
    </source>
</evidence>
<comment type="cofactor">
    <cofactor evidence="1">
        <name>pyridoxal 5'-phosphate</name>
        <dbReference type="ChEBI" id="CHEBI:597326"/>
    </cofactor>
</comment>
<keyword evidence="4" id="KW-0663">Pyridoxal phosphate</keyword>
<dbReference type="PRINTS" id="PR00800">
    <property type="entry name" value="YHDCRBOXLASE"/>
</dbReference>
<dbReference type="SUPFAM" id="SSF53383">
    <property type="entry name" value="PLP-dependent transferases"/>
    <property type="match status" value="1"/>
</dbReference>
<evidence type="ECO:0000256" key="1">
    <source>
        <dbReference type="ARBA" id="ARBA00001933"/>
    </source>
</evidence>
<dbReference type="AlphaFoldDB" id="A0A381QK63"/>
<dbReference type="GO" id="GO:0019752">
    <property type="term" value="P:carboxylic acid metabolic process"/>
    <property type="evidence" value="ECO:0007669"/>
    <property type="project" value="InterPro"/>
</dbReference>
<dbReference type="GO" id="GO:0006520">
    <property type="term" value="P:amino acid metabolic process"/>
    <property type="evidence" value="ECO:0007669"/>
    <property type="project" value="InterPro"/>
</dbReference>
<dbReference type="GO" id="GO:0030170">
    <property type="term" value="F:pyridoxal phosphate binding"/>
    <property type="evidence" value="ECO:0007669"/>
    <property type="project" value="InterPro"/>
</dbReference>
<dbReference type="InterPro" id="IPR002129">
    <property type="entry name" value="PyrdxlP-dep_de-COase"/>
</dbReference>
<dbReference type="InterPro" id="IPR015424">
    <property type="entry name" value="PyrdxlP-dep_Trfase"/>
</dbReference>
<dbReference type="Gene3D" id="3.40.640.10">
    <property type="entry name" value="Type I PLP-dependent aspartate aminotransferase-like (Major domain)"/>
    <property type="match status" value="1"/>
</dbReference>
<organism evidence="6">
    <name type="scientific">marine metagenome</name>
    <dbReference type="NCBI Taxonomy" id="408172"/>
    <lineage>
        <taxon>unclassified sequences</taxon>
        <taxon>metagenomes</taxon>
        <taxon>ecological metagenomes</taxon>
    </lineage>
</organism>
<dbReference type="Gene3D" id="1.20.1340.10">
    <property type="entry name" value="dopa decarboxylase, N-terminal domain"/>
    <property type="match status" value="1"/>
</dbReference>
<reference evidence="6" key="1">
    <citation type="submission" date="2018-05" db="EMBL/GenBank/DDBJ databases">
        <authorList>
            <person name="Lanie J.A."/>
            <person name="Ng W.-L."/>
            <person name="Kazmierczak K.M."/>
            <person name="Andrzejewski T.M."/>
            <person name="Davidsen T.M."/>
            <person name="Wayne K.J."/>
            <person name="Tettelin H."/>
            <person name="Glass J.I."/>
            <person name="Rusch D."/>
            <person name="Podicherti R."/>
            <person name="Tsui H.-C.T."/>
            <person name="Winkler M.E."/>
        </authorList>
    </citation>
    <scope>NUCLEOTIDE SEQUENCE</scope>
</reference>
<dbReference type="InterPro" id="IPR015421">
    <property type="entry name" value="PyrdxlP-dep_Trfase_major"/>
</dbReference>
<gene>
    <name evidence="6" type="ORF">METZ01_LOCUS32148</name>
</gene>
<sequence>VGEKNLGQGDTPMVDKSNYHMSTADFRRHGHALIDWIANYLDTVEDKPVSSQVKPGAIRALIPDHPPEEPEKFASIMADLDRVVMPGITHWQSPNWFAYFPANSSPPAILGELAAAGLAVQGMLWSTSPAATEVESAVLDWLVDLLGLPQSWKMTGPGGGVIQMSASDSTHAALVVARHRCNAPIDRQVVYASNQAHSSIEKGARIAGIKELRLIDVDEHFAMDPVAFETAVRQDRDNGLTPLFVASAVGTTGTAAVDPVDAIAEIAKQHGLWHHVDAAYAGTAMICPEFRYLQKGLNRVDSYTFNAHKWMFTNFDCNVLWVADRKPLIETMTILPPYLRNKASESGAVVDYRDWHVPLGRRFRSLKLWWVLRSYGAAGIRHHVREHVRMARDLDARIVSDPRFALVAPTLFSLVSFRHVGGEQATSDLAAAINATGSVMVTPSTINDQSFIRVSIAQTRTETRHVDALWHIIDEHAAPL</sequence>
<evidence type="ECO:0000256" key="2">
    <source>
        <dbReference type="ARBA" id="ARBA00009533"/>
    </source>
</evidence>
<keyword evidence="3" id="KW-0210">Decarboxylase</keyword>
<name>A0A381QK63_9ZZZZ</name>
<comment type="similarity">
    <text evidence="2">Belongs to the group II decarboxylase family.</text>
</comment>
<dbReference type="GO" id="GO:0005737">
    <property type="term" value="C:cytoplasm"/>
    <property type="evidence" value="ECO:0007669"/>
    <property type="project" value="TreeGrafter"/>
</dbReference>
<evidence type="ECO:0000256" key="5">
    <source>
        <dbReference type="ARBA" id="ARBA00023239"/>
    </source>
</evidence>